<evidence type="ECO:0000313" key="2">
    <source>
        <dbReference type="Proteomes" id="UP000308054"/>
    </source>
</evidence>
<name>A0A4S2H4L5_9PROT</name>
<dbReference type="Proteomes" id="UP000308054">
    <property type="component" value="Unassembled WGS sequence"/>
</dbReference>
<dbReference type="EMBL" id="SRXW01000001">
    <property type="protein sequence ID" value="TGY90566.1"/>
    <property type="molecule type" value="Genomic_DNA"/>
</dbReference>
<dbReference type="AlphaFoldDB" id="A0A4S2H4L5"/>
<gene>
    <name evidence="1" type="ORF">E5163_05445</name>
</gene>
<reference evidence="1 2" key="1">
    <citation type="journal article" date="2017" name="Int. J. Syst. Evol. Microbiol.">
        <title>Marinicauda algicola sp. nov., isolated from a marine red alga Rhodosorus marinus.</title>
        <authorList>
            <person name="Jeong S.E."/>
            <person name="Jeon S.H."/>
            <person name="Chun B.H."/>
            <person name="Kim D.W."/>
            <person name="Jeon C.O."/>
        </authorList>
    </citation>
    <scope>NUCLEOTIDE SEQUENCE [LARGE SCALE GENOMIC DNA]</scope>
    <source>
        <strain evidence="1 2">JCM 31718</strain>
    </source>
</reference>
<dbReference type="OrthoDB" id="8086524at2"/>
<protein>
    <submittedName>
        <fullName evidence="1">Uncharacterized protein</fullName>
    </submittedName>
</protein>
<comment type="caution">
    <text evidence="1">The sequence shown here is derived from an EMBL/GenBank/DDBJ whole genome shotgun (WGS) entry which is preliminary data.</text>
</comment>
<organism evidence="1 2">
    <name type="scientific">Marinicauda algicola</name>
    <dbReference type="NCBI Taxonomy" id="2029849"/>
    <lineage>
        <taxon>Bacteria</taxon>
        <taxon>Pseudomonadati</taxon>
        <taxon>Pseudomonadota</taxon>
        <taxon>Alphaproteobacteria</taxon>
        <taxon>Maricaulales</taxon>
        <taxon>Maricaulaceae</taxon>
        <taxon>Marinicauda</taxon>
    </lineage>
</organism>
<keyword evidence="2" id="KW-1185">Reference proteome</keyword>
<proteinExistence type="predicted"/>
<dbReference type="RefSeq" id="WP_135995064.1">
    <property type="nucleotide sequence ID" value="NZ_CP071057.1"/>
</dbReference>
<evidence type="ECO:0000313" key="1">
    <source>
        <dbReference type="EMBL" id="TGY90566.1"/>
    </source>
</evidence>
<sequence>MQQRGDQLKDEKYVDEVLEIETLEIQDDSPNRLVISARGRTNSDRWSRPRLVARNHVNPPADGIQEFHFFASPPGSVDTRNTPEIKANGAVDPVPEWLEGVRVLADKNSLERPLD</sequence>
<accession>A0A4S2H4L5</accession>